<dbReference type="EMBL" id="CP001804">
    <property type="protein sequence ID" value="ACY16689.1"/>
    <property type="molecule type" value="Genomic_DNA"/>
</dbReference>
<protein>
    <submittedName>
        <fullName evidence="1">Uncharacterized protein</fullName>
    </submittedName>
</protein>
<evidence type="ECO:0000313" key="1">
    <source>
        <dbReference type="EMBL" id="ACY16689.1"/>
    </source>
</evidence>
<name>D0LKW9_HALO1</name>
<dbReference type="RefSeq" id="WP_012829287.1">
    <property type="nucleotide sequence ID" value="NC_013440.1"/>
</dbReference>
<keyword evidence="2" id="KW-1185">Reference proteome</keyword>
<evidence type="ECO:0000313" key="2">
    <source>
        <dbReference type="Proteomes" id="UP000001880"/>
    </source>
</evidence>
<proteinExistence type="predicted"/>
<dbReference type="KEGG" id="hoh:Hoch_4191"/>
<dbReference type="AlphaFoldDB" id="D0LKW9"/>
<dbReference type="HOGENOM" id="CLU_844036_0_0_7"/>
<dbReference type="STRING" id="502025.Hoch_4191"/>
<accession>D0LKW9</accession>
<sequence>MRGERERVGRVHALRACLALWTLAALTLASRTHAQKIPNSNPDTVRIHPERRLTLKAPEKLYSHDVTGSDDVVVLQNENTLYVQATIAFLPPMVAVLHVIGDSHEWTVILKAVANQDDVRETIELVVAPPPELAPAAVALPEPKAQPAVQAADDSYPITWSALTGRGYLWLATSKDPGYVRASQTTLGVRISKRVHALLTTTLDLHVTWADEHLLLERPDRDHSLRPLWLQGALHLRLKQRGRMSIAPIVGLGARVREAGELLDLRETPALDGLTGGAFAVLGVGLERRFGDGIFGVDVVGEAGGPDEQWSLSVLFTLGCLPKCEGG</sequence>
<dbReference type="Proteomes" id="UP000001880">
    <property type="component" value="Chromosome"/>
</dbReference>
<organism evidence="1 2">
    <name type="scientific">Haliangium ochraceum (strain DSM 14365 / JCM 11303 / SMP-2)</name>
    <dbReference type="NCBI Taxonomy" id="502025"/>
    <lineage>
        <taxon>Bacteria</taxon>
        <taxon>Pseudomonadati</taxon>
        <taxon>Myxococcota</taxon>
        <taxon>Polyangia</taxon>
        <taxon>Haliangiales</taxon>
        <taxon>Kofleriaceae</taxon>
        <taxon>Haliangium</taxon>
    </lineage>
</organism>
<reference evidence="1 2" key="1">
    <citation type="journal article" date="2010" name="Stand. Genomic Sci.">
        <title>Complete genome sequence of Haliangium ochraceum type strain (SMP-2).</title>
        <authorList>
            <consortium name="US DOE Joint Genome Institute (JGI-PGF)"/>
            <person name="Ivanova N."/>
            <person name="Daum C."/>
            <person name="Lang E."/>
            <person name="Abt B."/>
            <person name="Kopitz M."/>
            <person name="Saunders E."/>
            <person name="Lapidus A."/>
            <person name="Lucas S."/>
            <person name="Glavina Del Rio T."/>
            <person name="Nolan M."/>
            <person name="Tice H."/>
            <person name="Copeland A."/>
            <person name="Cheng J.F."/>
            <person name="Chen F."/>
            <person name="Bruce D."/>
            <person name="Goodwin L."/>
            <person name="Pitluck S."/>
            <person name="Mavromatis K."/>
            <person name="Pati A."/>
            <person name="Mikhailova N."/>
            <person name="Chen A."/>
            <person name="Palaniappan K."/>
            <person name="Land M."/>
            <person name="Hauser L."/>
            <person name="Chang Y.J."/>
            <person name="Jeffries C.D."/>
            <person name="Detter J.C."/>
            <person name="Brettin T."/>
            <person name="Rohde M."/>
            <person name="Goker M."/>
            <person name="Bristow J."/>
            <person name="Markowitz V."/>
            <person name="Eisen J.A."/>
            <person name="Hugenholtz P."/>
            <person name="Kyrpides N.C."/>
            <person name="Klenk H.P."/>
        </authorList>
    </citation>
    <scope>NUCLEOTIDE SEQUENCE [LARGE SCALE GENOMIC DNA]</scope>
    <source>
        <strain evidence="2">DSM 14365 / CIP 107738 / JCM 11303 / AJ 13395 / SMP-2</strain>
    </source>
</reference>
<gene>
    <name evidence="1" type="ordered locus">Hoch_4191</name>
</gene>